<dbReference type="EMBL" id="AYEV01000024">
    <property type="protein sequence ID" value="ESK54897.1"/>
    <property type="molecule type" value="Genomic_DNA"/>
</dbReference>
<dbReference type="PATRIC" id="fig|1120928.5.peg.2366"/>
<keyword evidence="3" id="KW-1185">Reference proteome</keyword>
<accession>V2UY23</accession>
<evidence type="ECO:0000256" key="1">
    <source>
        <dbReference type="SAM" id="MobiDB-lite"/>
    </source>
</evidence>
<proteinExistence type="predicted"/>
<dbReference type="RefSeq" id="WP_018679917.1">
    <property type="nucleotide sequence ID" value="NZ_AYEV01000024.1"/>
</dbReference>
<sequence>MSRLTKLERMSPEDKTAESNSLWAATDSAAFTPETMLVVSPFLNPIDERSSIT</sequence>
<feature type="region of interest" description="Disordered" evidence="1">
    <location>
        <begin position="1"/>
        <end position="21"/>
    </location>
</feature>
<comment type="caution">
    <text evidence="2">The sequence shown here is derived from an EMBL/GenBank/DDBJ whole genome shotgun (WGS) entry which is preliminary data.</text>
</comment>
<feature type="compositionally biased region" description="Basic and acidic residues" evidence="1">
    <location>
        <begin position="1"/>
        <end position="17"/>
    </location>
</feature>
<gene>
    <name evidence="2" type="ORF">F990_02340</name>
</gene>
<evidence type="ECO:0000313" key="2">
    <source>
        <dbReference type="EMBL" id="ESK54897.1"/>
    </source>
</evidence>
<evidence type="ECO:0000313" key="3">
    <source>
        <dbReference type="Proteomes" id="UP000017404"/>
    </source>
</evidence>
<reference evidence="2 3" key="1">
    <citation type="submission" date="2013-10" db="EMBL/GenBank/DDBJ databases">
        <title>The Genome Sequence of Acinetobacter tjernbergiae CIP107465.</title>
        <authorList>
            <consortium name="The Broad Institute Genomics Platform"/>
            <consortium name="The Broad Institute Genome Sequencing Center for Infectious Disease"/>
            <person name="Cerqueira G."/>
            <person name="Feldgarden M."/>
            <person name="Courvalin P."/>
            <person name="Grillot-Courvalin C."/>
            <person name="Clermont D."/>
            <person name="Rocha E."/>
            <person name="Yoon E.-J."/>
            <person name="Nemec A."/>
            <person name="Young S.K."/>
            <person name="Zeng Q."/>
            <person name="Gargeya S."/>
            <person name="Fitzgerald M."/>
            <person name="Abouelleil A."/>
            <person name="Alvarado L."/>
            <person name="Berlin A.M."/>
            <person name="Chapman S.B."/>
            <person name="Gainer-Dewar J."/>
            <person name="Goldberg J."/>
            <person name="Gnerre S."/>
            <person name="Griggs A."/>
            <person name="Gujja S."/>
            <person name="Hansen M."/>
            <person name="Howarth C."/>
            <person name="Imamovic A."/>
            <person name="Ireland A."/>
            <person name="Larimer J."/>
            <person name="McCowan C."/>
            <person name="Murphy C."/>
            <person name="Pearson M."/>
            <person name="Poon T.W."/>
            <person name="Priest M."/>
            <person name="Roberts A."/>
            <person name="Saif S."/>
            <person name="Shea T."/>
            <person name="Sykes S."/>
            <person name="Wortman J."/>
            <person name="Nusbaum C."/>
            <person name="Birren B."/>
        </authorList>
    </citation>
    <scope>NUCLEOTIDE SEQUENCE [LARGE SCALE GENOMIC DNA]</scope>
    <source>
        <strain evidence="2 3">CIP 107465</strain>
    </source>
</reference>
<name>V2UY23_9GAMM</name>
<dbReference type="Proteomes" id="UP000017404">
    <property type="component" value="Unassembled WGS sequence"/>
</dbReference>
<protein>
    <submittedName>
        <fullName evidence="2">Uncharacterized protein</fullName>
    </submittedName>
</protein>
<dbReference type="AlphaFoldDB" id="V2UY23"/>
<organism evidence="2 3">
    <name type="scientific">Acinetobacter tjernbergiae DSM 14971 = CIP 107465</name>
    <dbReference type="NCBI Taxonomy" id="1120928"/>
    <lineage>
        <taxon>Bacteria</taxon>
        <taxon>Pseudomonadati</taxon>
        <taxon>Pseudomonadota</taxon>
        <taxon>Gammaproteobacteria</taxon>
        <taxon>Moraxellales</taxon>
        <taxon>Moraxellaceae</taxon>
        <taxon>Acinetobacter</taxon>
    </lineage>
</organism>